<keyword evidence="1" id="KW-0812">Transmembrane</keyword>
<dbReference type="Pfam" id="PF10856">
    <property type="entry name" value="DUF2678"/>
    <property type="match status" value="1"/>
</dbReference>
<dbReference type="InParanoid" id="A0A6I8RU88"/>
<sequence>VIFLVLGDLTSVLCMVTIITAFMFPYVPSFLGNIFLKICMGLCSGAYIILCLMFRQGGSKPKIKNLQYYFVFQIIV</sequence>
<name>A0A6I8RU88_XENTR</name>
<feature type="transmembrane region" description="Helical" evidence="1">
    <location>
        <begin position="34"/>
        <end position="54"/>
    </location>
</feature>
<dbReference type="FunCoup" id="A0A6I8RU88">
    <property type="interactions" value="75"/>
</dbReference>
<proteinExistence type="predicted"/>
<dbReference type="PANTHER" id="PTHR28603">
    <property type="entry name" value="TRANSMEMBRANE PROTEIN 243"/>
    <property type="match status" value="1"/>
</dbReference>
<accession>A0A6I8RU88</accession>
<feature type="transmembrane region" description="Helical" evidence="1">
    <location>
        <begin position="12"/>
        <end position="28"/>
    </location>
</feature>
<dbReference type="AlphaFoldDB" id="A0A6I8RU88"/>
<protein>
    <submittedName>
        <fullName evidence="2">Uncharacterized protein</fullName>
    </submittedName>
</protein>
<dbReference type="Ensembl" id="ENSXETT00000093544">
    <property type="protein sequence ID" value="ENSXETP00000088445"/>
    <property type="gene ID" value="ENSXETG00000040465"/>
</dbReference>
<reference evidence="2" key="2">
    <citation type="submission" date="2020-05" db="UniProtKB">
        <authorList>
            <consortium name="Ensembl"/>
        </authorList>
    </citation>
    <scope>IDENTIFICATION</scope>
</reference>
<evidence type="ECO:0000313" key="2">
    <source>
        <dbReference type="Ensembl" id="ENSXETP00000088445"/>
    </source>
</evidence>
<keyword evidence="1" id="KW-1133">Transmembrane helix</keyword>
<reference evidence="2" key="1">
    <citation type="journal article" date="2010" name="Science">
        <title>The genome of the Western clawed frog Xenopus tropicalis.</title>
        <authorList>
            <person name="Hellsten U."/>
            <person name="Harland R.M."/>
            <person name="Gilchrist M.J."/>
            <person name="Hendrix D."/>
            <person name="Jurka J."/>
            <person name="Kapitonov V."/>
            <person name="Ovcharenko I."/>
            <person name="Putnam N.H."/>
            <person name="Shu S."/>
            <person name="Taher L."/>
            <person name="Blitz I.L."/>
            <person name="Blumberg B."/>
            <person name="Dichmann D.S."/>
            <person name="Dubchak I."/>
            <person name="Amaya E."/>
            <person name="Detter J.C."/>
            <person name="Fletcher R."/>
            <person name="Gerhard D.S."/>
            <person name="Goodstein D."/>
            <person name="Graves T."/>
            <person name="Grigoriev I.V."/>
            <person name="Grimwood J."/>
            <person name="Kawashima T."/>
            <person name="Lindquist E."/>
            <person name="Lucas S.M."/>
            <person name="Mead P.E."/>
            <person name="Mitros T."/>
            <person name="Ogino H."/>
            <person name="Ohta Y."/>
            <person name="Poliakov A.V."/>
            <person name="Pollet N."/>
            <person name="Robert J."/>
            <person name="Salamov A."/>
            <person name="Sater A.K."/>
            <person name="Schmutz J."/>
            <person name="Terry A."/>
            <person name="Vize P.D."/>
            <person name="Warren W.C."/>
            <person name="Wells D."/>
            <person name="Wills A."/>
            <person name="Wilson R.K."/>
            <person name="Zimmerman L.B."/>
            <person name="Zorn A.M."/>
            <person name="Grainger R."/>
            <person name="Grammer T."/>
            <person name="Khokha M.K."/>
            <person name="Richardson P.M."/>
            <person name="Rokhsar D.S."/>
        </authorList>
    </citation>
    <scope>NUCLEOTIDE SEQUENCE [LARGE SCALE GENOMIC DNA]</scope>
    <source>
        <strain evidence="2">Nigerian</strain>
    </source>
</reference>
<dbReference type="PANTHER" id="PTHR28603:SF1">
    <property type="entry name" value="TRANSMEMBRANE PROTEIN 243"/>
    <property type="match status" value="1"/>
</dbReference>
<organism evidence="2">
    <name type="scientific">Xenopus tropicalis</name>
    <name type="common">Western clawed frog</name>
    <name type="synonym">Silurana tropicalis</name>
    <dbReference type="NCBI Taxonomy" id="8364"/>
    <lineage>
        <taxon>Eukaryota</taxon>
        <taxon>Metazoa</taxon>
        <taxon>Chordata</taxon>
        <taxon>Craniata</taxon>
        <taxon>Vertebrata</taxon>
        <taxon>Euteleostomi</taxon>
        <taxon>Amphibia</taxon>
        <taxon>Batrachia</taxon>
        <taxon>Anura</taxon>
        <taxon>Pipoidea</taxon>
        <taxon>Pipidae</taxon>
        <taxon>Xenopodinae</taxon>
        <taxon>Xenopus</taxon>
        <taxon>Silurana</taxon>
    </lineage>
</organism>
<evidence type="ECO:0000256" key="1">
    <source>
        <dbReference type="SAM" id="Phobius"/>
    </source>
</evidence>
<dbReference type="InterPro" id="IPR022564">
    <property type="entry name" value="DUF2678"/>
</dbReference>
<keyword evidence="1" id="KW-0472">Membrane</keyword>